<accession>A0A498M3P6</accession>
<keyword evidence="3" id="KW-1185">Reference proteome</keyword>
<dbReference type="InterPro" id="IPR013783">
    <property type="entry name" value="Ig-like_fold"/>
</dbReference>
<name>A0A498M3P6_LABRO</name>
<proteinExistence type="predicted"/>
<evidence type="ECO:0000313" key="3">
    <source>
        <dbReference type="Proteomes" id="UP000290572"/>
    </source>
</evidence>
<reference evidence="2 3" key="1">
    <citation type="submission" date="2018-03" db="EMBL/GenBank/DDBJ databases">
        <title>Draft genome sequence of Rohu Carp (Labeo rohita).</title>
        <authorList>
            <person name="Das P."/>
            <person name="Kushwaha B."/>
            <person name="Joshi C.G."/>
            <person name="Kumar D."/>
            <person name="Nagpure N.S."/>
            <person name="Sahoo L."/>
            <person name="Das S.P."/>
            <person name="Bit A."/>
            <person name="Patnaik S."/>
            <person name="Meher P.K."/>
            <person name="Jayasankar P."/>
            <person name="Koringa P.G."/>
            <person name="Patel N.V."/>
            <person name="Hinsu A.T."/>
            <person name="Kumar R."/>
            <person name="Pandey M."/>
            <person name="Agarwal S."/>
            <person name="Srivastava S."/>
            <person name="Singh M."/>
            <person name="Iquebal M.A."/>
            <person name="Jaiswal S."/>
            <person name="Angadi U.B."/>
            <person name="Kumar N."/>
            <person name="Raza M."/>
            <person name="Shah T.M."/>
            <person name="Rai A."/>
            <person name="Jena J.K."/>
        </authorList>
    </citation>
    <scope>NUCLEOTIDE SEQUENCE [LARGE SCALE GENOMIC DNA]</scope>
    <source>
        <strain evidence="2">DASCIFA01</strain>
        <tissue evidence="2">Testis</tissue>
    </source>
</reference>
<dbReference type="Proteomes" id="UP000290572">
    <property type="component" value="Unassembled WGS sequence"/>
</dbReference>
<evidence type="ECO:0000259" key="1">
    <source>
        <dbReference type="PROSITE" id="PS50835"/>
    </source>
</evidence>
<protein>
    <submittedName>
        <fullName evidence="2">Tapasin-like protein</fullName>
    </submittedName>
</protein>
<sequence length="113" mass="12006">MPVFFPSLSIYPSPLPLLVPGQVLVFQCEEDGFAPHTLDLSWEFSCADGTSRSLGQGSVTGHRQAFDGTFSQSSRLELDLGKLGLGRGGHTCVTKHKGGTRQASATLNVIASK</sequence>
<dbReference type="InterPro" id="IPR036179">
    <property type="entry name" value="Ig-like_dom_sf"/>
</dbReference>
<dbReference type="InterPro" id="IPR007110">
    <property type="entry name" value="Ig-like_dom"/>
</dbReference>
<organism evidence="2 3">
    <name type="scientific">Labeo rohita</name>
    <name type="common">Indian major carp</name>
    <name type="synonym">Cyprinus rohita</name>
    <dbReference type="NCBI Taxonomy" id="84645"/>
    <lineage>
        <taxon>Eukaryota</taxon>
        <taxon>Metazoa</taxon>
        <taxon>Chordata</taxon>
        <taxon>Craniata</taxon>
        <taxon>Vertebrata</taxon>
        <taxon>Euteleostomi</taxon>
        <taxon>Actinopterygii</taxon>
        <taxon>Neopterygii</taxon>
        <taxon>Teleostei</taxon>
        <taxon>Ostariophysi</taxon>
        <taxon>Cypriniformes</taxon>
        <taxon>Cyprinidae</taxon>
        <taxon>Labeoninae</taxon>
        <taxon>Labeonini</taxon>
        <taxon>Labeo</taxon>
    </lineage>
</organism>
<dbReference type="EMBL" id="QBIY01012863">
    <property type="protein sequence ID" value="RXN15150.1"/>
    <property type="molecule type" value="Genomic_DNA"/>
</dbReference>
<dbReference type="PROSITE" id="PS50835">
    <property type="entry name" value="IG_LIKE"/>
    <property type="match status" value="1"/>
</dbReference>
<comment type="caution">
    <text evidence="2">The sequence shown here is derived from an EMBL/GenBank/DDBJ whole genome shotgun (WGS) entry which is preliminary data.</text>
</comment>
<gene>
    <name evidence="2" type="ORF">ROHU_008824</name>
</gene>
<dbReference type="STRING" id="84645.A0A498M3P6"/>
<dbReference type="SUPFAM" id="SSF48726">
    <property type="entry name" value="Immunoglobulin"/>
    <property type="match status" value="1"/>
</dbReference>
<evidence type="ECO:0000313" key="2">
    <source>
        <dbReference type="EMBL" id="RXN15150.1"/>
    </source>
</evidence>
<feature type="domain" description="Ig-like" evidence="1">
    <location>
        <begin position="6"/>
        <end position="108"/>
    </location>
</feature>
<dbReference type="AlphaFoldDB" id="A0A498M3P6"/>
<dbReference type="Gene3D" id="2.60.40.10">
    <property type="entry name" value="Immunoglobulins"/>
    <property type="match status" value="1"/>
</dbReference>